<evidence type="ECO:0000256" key="1">
    <source>
        <dbReference type="SAM" id="MobiDB-lite"/>
    </source>
</evidence>
<comment type="caution">
    <text evidence="2">The sequence shown here is derived from an EMBL/GenBank/DDBJ whole genome shotgun (WGS) entry which is preliminary data.</text>
</comment>
<dbReference type="EMBL" id="JBGBPQ010000008">
    <property type="protein sequence ID" value="KAL1520873.1"/>
    <property type="molecule type" value="Genomic_DNA"/>
</dbReference>
<proteinExistence type="predicted"/>
<feature type="region of interest" description="Disordered" evidence="1">
    <location>
        <begin position="205"/>
        <end position="225"/>
    </location>
</feature>
<accession>A0AB34JIS4</accession>
<reference evidence="2 3" key="1">
    <citation type="journal article" date="2024" name="Science">
        <title>Giant polyketide synthase enzymes in the biosynthesis of giant marine polyether toxins.</title>
        <authorList>
            <person name="Fallon T.R."/>
            <person name="Shende V.V."/>
            <person name="Wierzbicki I.H."/>
            <person name="Pendleton A.L."/>
            <person name="Watervoot N.F."/>
            <person name="Auber R.P."/>
            <person name="Gonzalez D.J."/>
            <person name="Wisecaver J.H."/>
            <person name="Moore B.S."/>
        </authorList>
    </citation>
    <scope>NUCLEOTIDE SEQUENCE [LARGE SCALE GENOMIC DNA]</scope>
    <source>
        <strain evidence="2 3">12B1</strain>
    </source>
</reference>
<feature type="region of interest" description="Disordered" evidence="1">
    <location>
        <begin position="108"/>
        <end position="134"/>
    </location>
</feature>
<feature type="compositionally biased region" description="Basic and acidic residues" evidence="1">
    <location>
        <begin position="206"/>
        <end position="225"/>
    </location>
</feature>
<gene>
    <name evidence="2" type="ORF">AB1Y20_022434</name>
</gene>
<dbReference type="AlphaFoldDB" id="A0AB34JIS4"/>
<dbReference type="Proteomes" id="UP001515480">
    <property type="component" value="Unassembled WGS sequence"/>
</dbReference>
<sequence>MFSPTTLPMMQRFFRPAHVFAYHLSASYCPPSTTLHFSQSITHAVFCLLSNNFCLFPLERIPIFRSRGTTQSWYRQRPYALFLRLTTRSRVTTDTDWAMLRARKRLLPPRAGGEPSLPDALKDAPSTPERSPPKLQACLLRPTASREAAIGTTCDARCLYTDALHTGLCVTVDGLAPPSIKRRHLLFKLESAMCIYAQRDMGGVDTHLDDEGDETKRQSSHGSEN</sequence>
<evidence type="ECO:0000313" key="2">
    <source>
        <dbReference type="EMBL" id="KAL1520873.1"/>
    </source>
</evidence>
<name>A0AB34JIS4_PRYPA</name>
<organism evidence="2 3">
    <name type="scientific">Prymnesium parvum</name>
    <name type="common">Toxic golden alga</name>
    <dbReference type="NCBI Taxonomy" id="97485"/>
    <lineage>
        <taxon>Eukaryota</taxon>
        <taxon>Haptista</taxon>
        <taxon>Haptophyta</taxon>
        <taxon>Prymnesiophyceae</taxon>
        <taxon>Prymnesiales</taxon>
        <taxon>Prymnesiaceae</taxon>
        <taxon>Prymnesium</taxon>
    </lineage>
</organism>
<protein>
    <submittedName>
        <fullName evidence="2">Uncharacterized protein</fullName>
    </submittedName>
</protein>
<keyword evidence="3" id="KW-1185">Reference proteome</keyword>
<evidence type="ECO:0000313" key="3">
    <source>
        <dbReference type="Proteomes" id="UP001515480"/>
    </source>
</evidence>